<gene>
    <name evidence="2" type="ORF">IAC39_06235</name>
</gene>
<dbReference type="EMBL" id="DVLL01000021">
    <property type="protein sequence ID" value="HIT59290.1"/>
    <property type="molecule type" value="Genomic_DNA"/>
</dbReference>
<evidence type="ECO:0000313" key="3">
    <source>
        <dbReference type="Proteomes" id="UP000824136"/>
    </source>
</evidence>
<dbReference type="Pfam" id="PF06898">
    <property type="entry name" value="YqfD"/>
    <property type="match status" value="1"/>
</dbReference>
<dbReference type="Proteomes" id="UP000824136">
    <property type="component" value="Unassembled WGS sequence"/>
</dbReference>
<feature type="transmembrane region" description="Helical" evidence="1">
    <location>
        <begin position="84"/>
        <end position="105"/>
    </location>
</feature>
<evidence type="ECO:0000313" key="2">
    <source>
        <dbReference type="EMBL" id="HIT59290.1"/>
    </source>
</evidence>
<comment type="caution">
    <text evidence="2">The sequence shown here is derived from an EMBL/GenBank/DDBJ whole genome shotgun (WGS) entry which is preliminary data.</text>
</comment>
<sequence>MTIHDVFGCVKLKIDGFDTNLIMDSISKCCRVIELYMENETVYAVVPIVKEREVISICERRGYSVEVIARNGVYPYIIRYHKRVGIVIGIGLCILGILFLSNIALRVRVVGANSEEAEKKIRELAAQEGIKAGAYIPSMNFLKLEARLFELSDDIAWVSIGHSGSVITINVSMPTIGVESEERRIPCNIVASRDGVIVKADVLVGEFTSLIGSAVKKGDLLVSGIVENSNGMAYYRHSIANIIAEYNQTITIEQGLYDVDISDGAVHYMKYLQFFELDIPISRNPDTGESYVSAERIEPVKFFGITLPISVKTVEYTEQISKIKTYTVQEAENVLYERLKGYEEYLLSSQEIVSKNVNVEQIDGIVRLTADYTLRGDICQDSEIFIK</sequence>
<accession>A0A9D1GVM0</accession>
<name>A0A9D1GVM0_9FIRM</name>
<evidence type="ECO:0000256" key="1">
    <source>
        <dbReference type="SAM" id="Phobius"/>
    </source>
</evidence>
<protein>
    <submittedName>
        <fullName evidence="2">Sporulation protein YqfD</fullName>
    </submittedName>
</protein>
<reference evidence="2" key="1">
    <citation type="submission" date="2020-10" db="EMBL/GenBank/DDBJ databases">
        <authorList>
            <person name="Gilroy R."/>
        </authorList>
    </citation>
    <scope>NUCLEOTIDE SEQUENCE</scope>
    <source>
        <strain evidence="2">CHK33-4379</strain>
    </source>
</reference>
<organism evidence="2 3">
    <name type="scientific">Candidatus Faeciplasma pullistercoris</name>
    <dbReference type="NCBI Taxonomy" id="2840800"/>
    <lineage>
        <taxon>Bacteria</taxon>
        <taxon>Bacillati</taxon>
        <taxon>Bacillota</taxon>
        <taxon>Clostridia</taxon>
        <taxon>Eubacteriales</taxon>
        <taxon>Oscillospiraceae</taxon>
        <taxon>Oscillospiraceae incertae sedis</taxon>
        <taxon>Candidatus Faeciplasma</taxon>
    </lineage>
</organism>
<keyword evidence="1" id="KW-0812">Transmembrane</keyword>
<reference evidence="2" key="2">
    <citation type="journal article" date="2021" name="PeerJ">
        <title>Extensive microbial diversity within the chicken gut microbiome revealed by metagenomics and culture.</title>
        <authorList>
            <person name="Gilroy R."/>
            <person name="Ravi A."/>
            <person name="Getino M."/>
            <person name="Pursley I."/>
            <person name="Horton D.L."/>
            <person name="Alikhan N.F."/>
            <person name="Baker D."/>
            <person name="Gharbi K."/>
            <person name="Hall N."/>
            <person name="Watson M."/>
            <person name="Adriaenssens E.M."/>
            <person name="Foster-Nyarko E."/>
            <person name="Jarju S."/>
            <person name="Secka A."/>
            <person name="Antonio M."/>
            <person name="Oren A."/>
            <person name="Chaudhuri R.R."/>
            <person name="La Ragione R."/>
            <person name="Hildebrand F."/>
            <person name="Pallen M.J."/>
        </authorList>
    </citation>
    <scope>NUCLEOTIDE SEQUENCE</scope>
    <source>
        <strain evidence="2">CHK33-4379</strain>
    </source>
</reference>
<proteinExistence type="predicted"/>
<dbReference type="InterPro" id="IPR010690">
    <property type="entry name" value="YqfD"/>
</dbReference>
<keyword evidence="1" id="KW-1133">Transmembrane helix</keyword>
<dbReference type="AlphaFoldDB" id="A0A9D1GVM0"/>
<keyword evidence="1" id="KW-0472">Membrane</keyword>